<dbReference type="Gene3D" id="2.40.40.10">
    <property type="entry name" value="RlpA-like domain"/>
    <property type="match status" value="1"/>
</dbReference>
<dbReference type="Pfam" id="PF06725">
    <property type="entry name" value="3D"/>
    <property type="match status" value="1"/>
</dbReference>
<dbReference type="EMBL" id="JAUSTY010000004">
    <property type="protein sequence ID" value="MDQ0165165.1"/>
    <property type="molecule type" value="Genomic_DNA"/>
</dbReference>
<dbReference type="CDD" id="cd14667">
    <property type="entry name" value="3D_containing_proteins"/>
    <property type="match status" value="1"/>
</dbReference>
<gene>
    <name evidence="3" type="ORF">J2S11_001065</name>
</gene>
<dbReference type="PANTHER" id="PTHR39160:SF6">
    <property type="entry name" value="CELL WALL-BINDING PROTEIN YOCH"/>
    <property type="match status" value="1"/>
</dbReference>
<keyword evidence="1" id="KW-0732">Signal</keyword>
<dbReference type="RefSeq" id="WP_307391879.1">
    <property type="nucleotide sequence ID" value="NZ_BAAADK010000045.1"/>
</dbReference>
<reference evidence="3 4" key="1">
    <citation type="submission" date="2023-07" db="EMBL/GenBank/DDBJ databases">
        <title>Genomic Encyclopedia of Type Strains, Phase IV (KMG-IV): sequencing the most valuable type-strain genomes for metagenomic binning, comparative biology and taxonomic classification.</title>
        <authorList>
            <person name="Goeker M."/>
        </authorList>
    </citation>
    <scope>NUCLEOTIDE SEQUENCE [LARGE SCALE GENOMIC DNA]</scope>
    <source>
        <strain evidence="3 4">DSM 12751</strain>
    </source>
</reference>
<protein>
    <submittedName>
        <fullName evidence="3">3D (Asp-Asp-Asp) domain-containing protein</fullName>
    </submittedName>
</protein>
<accession>A0ABT9VX28</accession>
<dbReference type="PANTHER" id="PTHR39160">
    <property type="entry name" value="CELL WALL-BINDING PROTEIN YOCH"/>
    <property type="match status" value="1"/>
</dbReference>
<dbReference type="InterPro" id="IPR036908">
    <property type="entry name" value="RlpA-like_sf"/>
</dbReference>
<evidence type="ECO:0000313" key="3">
    <source>
        <dbReference type="EMBL" id="MDQ0165165.1"/>
    </source>
</evidence>
<evidence type="ECO:0000256" key="1">
    <source>
        <dbReference type="ARBA" id="ARBA00022729"/>
    </source>
</evidence>
<keyword evidence="4" id="KW-1185">Reference proteome</keyword>
<proteinExistence type="predicted"/>
<evidence type="ECO:0000313" key="4">
    <source>
        <dbReference type="Proteomes" id="UP001235840"/>
    </source>
</evidence>
<comment type="caution">
    <text evidence="3">The sequence shown here is derived from an EMBL/GenBank/DDBJ whole genome shotgun (WGS) entry which is preliminary data.</text>
</comment>
<evidence type="ECO:0000259" key="2">
    <source>
        <dbReference type="Pfam" id="PF06725"/>
    </source>
</evidence>
<dbReference type="InterPro" id="IPR010611">
    <property type="entry name" value="3D_dom"/>
</dbReference>
<organism evidence="3 4">
    <name type="scientific">Caldalkalibacillus horti</name>
    <dbReference type="NCBI Taxonomy" id="77523"/>
    <lineage>
        <taxon>Bacteria</taxon>
        <taxon>Bacillati</taxon>
        <taxon>Bacillota</taxon>
        <taxon>Bacilli</taxon>
        <taxon>Bacillales</taxon>
        <taxon>Bacillaceae</taxon>
        <taxon>Caldalkalibacillus</taxon>
    </lineage>
</organism>
<name>A0ABT9VX28_9BACI</name>
<sequence>MEFSFYTSKCKGCTGFTRWGEYDVRETIYYEELNIVATDPNVIPPYSIIEFELEGSTRQAIALDTGGAIKGNRIDLLVQSKQEAIKLGRQTIDITIVSYGELP</sequence>
<dbReference type="InterPro" id="IPR051933">
    <property type="entry name" value="Resuscitation_pf_RpfB"/>
</dbReference>
<dbReference type="SUPFAM" id="SSF50685">
    <property type="entry name" value="Barwin-like endoglucanases"/>
    <property type="match status" value="1"/>
</dbReference>
<feature type="domain" description="3D" evidence="2">
    <location>
        <begin position="36"/>
        <end position="97"/>
    </location>
</feature>
<dbReference type="Proteomes" id="UP001235840">
    <property type="component" value="Unassembled WGS sequence"/>
</dbReference>
<dbReference type="InterPro" id="IPR059180">
    <property type="entry name" value="3D_YorM"/>
</dbReference>